<evidence type="ECO:0000313" key="2">
    <source>
        <dbReference type="Proteomes" id="UP000001940"/>
    </source>
</evidence>
<protein>
    <submittedName>
        <fullName evidence="1">TPX2 domain-containing protein</fullName>
    </submittedName>
</protein>
<dbReference type="WormBase" id="Y53F4B.14b">
    <property type="protein sequence ID" value="CE22403"/>
    <property type="gene ID" value="WBGene00013161"/>
</dbReference>
<dbReference type="AlphaFoldDB" id="H8ESH7"/>
<keyword evidence="2" id="KW-1185">Reference proteome</keyword>
<reference evidence="1 2" key="1">
    <citation type="journal article" date="1998" name="Science">
        <title>Genome sequence of the nematode C. elegans: a platform for investigating biology.</title>
        <authorList>
            <consortium name="The C. elegans sequencing consortium"/>
            <person name="Sulson J.E."/>
            <person name="Waterston R."/>
        </authorList>
    </citation>
    <scope>NUCLEOTIDE SEQUENCE [LARGE SCALE GENOMIC DNA]</scope>
    <source>
        <strain evidence="1 2">Bristol N2</strain>
    </source>
</reference>
<gene>
    <name evidence="1" type="ORF">CELE_Y53F4B.14</name>
    <name evidence="1 3" type="ORF">Y53F4B.14</name>
</gene>
<dbReference type="GeneID" id="175157"/>
<dbReference type="Bgee" id="WBGene00013161">
    <property type="expression patterns" value="Expressed in pharyngeal muscle cell (C elegans) and 4 other cell types or tissues"/>
</dbReference>
<dbReference type="EMBL" id="BX284602">
    <property type="protein sequence ID" value="CAB61084.1"/>
    <property type="molecule type" value="Genomic_DNA"/>
</dbReference>
<dbReference type="CTD" id="175157"/>
<accession>H8ESH7</accession>
<proteinExistence type="evidence at protein level"/>
<dbReference type="AGR" id="WB:WBGene00013161"/>
<evidence type="ECO:0000313" key="1">
    <source>
        <dbReference type="EMBL" id="CAB61084.1"/>
    </source>
</evidence>
<dbReference type="RefSeq" id="NP_001254462.1">
    <property type="nucleotide sequence ID" value="NM_001267533.1"/>
</dbReference>
<dbReference type="SMR" id="H8ESH7"/>
<dbReference type="OrthoDB" id="18175at2759"/>
<dbReference type="ExpressionAtlas" id="H8ESH7">
    <property type="expression patterns" value="baseline and differential"/>
</dbReference>
<sequence>MRGYRIPDSSAGDKAMAEFKEQLLATKRKEEYENFLREQMAFEEAKKIRGAAANRI</sequence>
<organism evidence="1 2">
    <name type="scientific">Caenorhabditis elegans</name>
    <dbReference type="NCBI Taxonomy" id="6239"/>
    <lineage>
        <taxon>Eukaryota</taxon>
        <taxon>Metazoa</taxon>
        <taxon>Ecdysozoa</taxon>
        <taxon>Nematoda</taxon>
        <taxon>Chromadorea</taxon>
        <taxon>Rhabditida</taxon>
        <taxon>Rhabditina</taxon>
        <taxon>Rhabditomorpha</taxon>
        <taxon>Rhabditoidea</taxon>
        <taxon>Rhabditidae</taxon>
        <taxon>Peloderinae</taxon>
        <taxon>Caenorhabditis</taxon>
    </lineage>
</organism>
<dbReference type="HOGENOM" id="CLU_2442845_0_0_1"/>
<keyword evidence="4" id="KW-1267">Proteomics identification</keyword>
<dbReference type="Proteomes" id="UP000001940">
    <property type="component" value="Chromosome II"/>
</dbReference>
<name>H8ESH7_CAEEL</name>
<evidence type="ECO:0007829" key="4">
    <source>
        <dbReference type="PeptideAtlas" id="H8ESH7"/>
    </source>
</evidence>
<dbReference type="PeptideAtlas" id="H8ESH7"/>
<evidence type="ECO:0000313" key="3">
    <source>
        <dbReference type="WormBase" id="Y53F4B.14b"/>
    </source>
</evidence>